<accession>A0A2R4TER3</accession>
<evidence type="ECO:0000313" key="5">
    <source>
        <dbReference type="Proteomes" id="UP000244201"/>
    </source>
</evidence>
<dbReference type="GO" id="GO:0005829">
    <property type="term" value="C:cytosol"/>
    <property type="evidence" value="ECO:0007669"/>
    <property type="project" value="TreeGrafter"/>
</dbReference>
<feature type="domain" description="4'-phosphopantetheinyl transferase" evidence="3">
    <location>
        <begin position="125"/>
        <end position="190"/>
    </location>
</feature>
<keyword evidence="2 4" id="KW-0808">Transferase</keyword>
<dbReference type="Proteomes" id="UP000244201">
    <property type="component" value="Chromosome"/>
</dbReference>
<dbReference type="InterPro" id="IPR037143">
    <property type="entry name" value="4-PPantetheinyl_Trfase_dom_sf"/>
</dbReference>
<dbReference type="GO" id="GO:0008897">
    <property type="term" value="F:holo-[acyl-carrier-protein] synthase activity"/>
    <property type="evidence" value="ECO:0007669"/>
    <property type="project" value="InterPro"/>
</dbReference>
<dbReference type="PANTHER" id="PTHR12215:SF10">
    <property type="entry name" value="L-AMINOADIPATE-SEMIALDEHYDE DEHYDROGENASE-PHOSPHOPANTETHEINYL TRANSFERASE"/>
    <property type="match status" value="1"/>
</dbReference>
<dbReference type="InterPro" id="IPR050559">
    <property type="entry name" value="P-Pant_transferase_sf"/>
</dbReference>
<dbReference type="InterPro" id="IPR008278">
    <property type="entry name" value="4-PPantetheinyl_Trfase_dom"/>
</dbReference>
<gene>
    <name evidence="4" type="ORF">SLUN_21700</name>
</gene>
<evidence type="ECO:0000313" key="4">
    <source>
        <dbReference type="EMBL" id="AVZ77583.1"/>
    </source>
</evidence>
<dbReference type="GO" id="GO:0019878">
    <property type="term" value="P:lysine biosynthetic process via aminoadipic acid"/>
    <property type="evidence" value="ECO:0007669"/>
    <property type="project" value="TreeGrafter"/>
</dbReference>
<reference evidence="4 5" key="1">
    <citation type="submission" date="2018-01" db="EMBL/GenBank/DDBJ databases">
        <title>Complete genome sequence of Streptomyces lunaelactis MM109T, a Ferroverdin A producer isolated from cave moonmilk deposits.</title>
        <authorList>
            <person name="Naome A."/>
            <person name="Martinet L."/>
            <person name="Maciejewska M."/>
            <person name="Anderssen S."/>
            <person name="Adam D."/>
            <person name="Tenconi E."/>
            <person name="Deflandre B."/>
            <person name="Arguelles-Arias A."/>
            <person name="Calusinska M."/>
            <person name="Copieters W."/>
            <person name="Karim L."/>
            <person name="Hanikenne M."/>
            <person name="Baurain D."/>
            <person name="van Wezel G."/>
            <person name="Smargiasso N."/>
            <person name="de Pauw E."/>
            <person name="Delfosse P."/>
            <person name="Rigali S."/>
        </authorList>
    </citation>
    <scope>NUCLEOTIDE SEQUENCE [LARGE SCALE GENOMIC DNA]</scope>
    <source>
        <strain evidence="4 5">MM109</strain>
    </source>
</reference>
<dbReference type="GO" id="GO:0000287">
    <property type="term" value="F:magnesium ion binding"/>
    <property type="evidence" value="ECO:0007669"/>
    <property type="project" value="InterPro"/>
</dbReference>
<dbReference type="Pfam" id="PF01648">
    <property type="entry name" value="ACPS"/>
    <property type="match status" value="1"/>
</dbReference>
<dbReference type="AlphaFoldDB" id="A0A2R4TER3"/>
<dbReference type="OrthoDB" id="190168at2"/>
<name>A0A2R4TER3_9ACTN</name>
<dbReference type="SUPFAM" id="SSF56214">
    <property type="entry name" value="4'-phosphopantetheinyl transferase"/>
    <property type="match status" value="2"/>
</dbReference>
<comment type="similarity">
    <text evidence="1">Belongs to the P-Pant transferase superfamily. Gsp/Sfp/HetI/AcpT family.</text>
</comment>
<dbReference type="PANTHER" id="PTHR12215">
    <property type="entry name" value="PHOSPHOPANTETHEINE TRANSFERASE"/>
    <property type="match status" value="1"/>
</dbReference>
<sequence length="244" mass="25575">MVADVPAGSGPATTLPGVELLWSGRVPDLAEDAAAHRHLLDAEESVRLEAFRLAVDRDAYTVAHVALRRMLGERLGQAPEAVTMTRRPCTHCGGPHGRPVVPGNAVHFSLSHTSGLVLIALASVPVGVDVEAVPEPGMITEVAAQLHPRERTELAASPAEQHPAAFARCWTRKEALLKATGVGLNEDLSHTYVGAGAQPAAGADWLLADLPTDPGYAAAVAVHLRQAPASGVEQPRAPRAQNTQ</sequence>
<dbReference type="KEGG" id="slk:SLUN_21700"/>
<evidence type="ECO:0000256" key="2">
    <source>
        <dbReference type="ARBA" id="ARBA00022679"/>
    </source>
</evidence>
<keyword evidence="5" id="KW-1185">Reference proteome</keyword>
<proteinExistence type="inferred from homology"/>
<dbReference type="EMBL" id="CP026304">
    <property type="protein sequence ID" value="AVZ77583.1"/>
    <property type="molecule type" value="Genomic_DNA"/>
</dbReference>
<evidence type="ECO:0000259" key="3">
    <source>
        <dbReference type="Pfam" id="PF01648"/>
    </source>
</evidence>
<dbReference type="Gene3D" id="3.90.470.20">
    <property type="entry name" value="4'-phosphopantetheinyl transferase domain"/>
    <property type="match status" value="2"/>
</dbReference>
<protein>
    <submittedName>
        <fullName evidence="4">4-phosphopantetheinyl transferase</fullName>
    </submittedName>
</protein>
<organism evidence="4 5">
    <name type="scientific">Streptomyces lunaelactis</name>
    <dbReference type="NCBI Taxonomy" id="1535768"/>
    <lineage>
        <taxon>Bacteria</taxon>
        <taxon>Bacillati</taxon>
        <taxon>Actinomycetota</taxon>
        <taxon>Actinomycetes</taxon>
        <taxon>Kitasatosporales</taxon>
        <taxon>Streptomycetaceae</taxon>
        <taxon>Streptomyces</taxon>
    </lineage>
</organism>
<evidence type="ECO:0000256" key="1">
    <source>
        <dbReference type="ARBA" id="ARBA00010990"/>
    </source>
</evidence>